<name>A0A956NEW4_UNCEI</name>
<dbReference type="AlphaFoldDB" id="A0A956NEW4"/>
<gene>
    <name evidence="4" type="ORF">KDA27_07550</name>
</gene>
<feature type="domain" description="Outer membrane protein beta-barrel" evidence="3">
    <location>
        <begin position="51"/>
        <end position="247"/>
    </location>
</feature>
<evidence type="ECO:0000313" key="4">
    <source>
        <dbReference type="EMBL" id="MCA9755639.1"/>
    </source>
</evidence>
<keyword evidence="1" id="KW-0732">Signal</keyword>
<feature type="compositionally biased region" description="Basic and acidic residues" evidence="2">
    <location>
        <begin position="1"/>
        <end position="20"/>
    </location>
</feature>
<dbReference type="Pfam" id="PF13505">
    <property type="entry name" value="OMP_b-brl"/>
    <property type="match status" value="1"/>
</dbReference>
<evidence type="ECO:0000259" key="3">
    <source>
        <dbReference type="Pfam" id="PF13505"/>
    </source>
</evidence>
<dbReference type="SUPFAM" id="SSF56925">
    <property type="entry name" value="OMPA-like"/>
    <property type="match status" value="1"/>
</dbReference>
<reference evidence="4" key="2">
    <citation type="journal article" date="2021" name="Microbiome">
        <title>Successional dynamics and alternative stable states in a saline activated sludge microbial community over 9 years.</title>
        <authorList>
            <person name="Wang Y."/>
            <person name="Ye J."/>
            <person name="Ju F."/>
            <person name="Liu L."/>
            <person name="Boyd J.A."/>
            <person name="Deng Y."/>
            <person name="Parks D.H."/>
            <person name="Jiang X."/>
            <person name="Yin X."/>
            <person name="Woodcroft B.J."/>
            <person name="Tyson G.W."/>
            <person name="Hugenholtz P."/>
            <person name="Polz M.F."/>
            <person name="Zhang T."/>
        </authorList>
    </citation>
    <scope>NUCLEOTIDE SEQUENCE</scope>
    <source>
        <strain evidence="4">HKST-UBA02</strain>
    </source>
</reference>
<dbReference type="Proteomes" id="UP000739538">
    <property type="component" value="Unassembled WGS sequence"/>
</dbReference>
<dbReference type="InterPro" id="IPR011250">
    <property type="entry name" value="OMP/PagP_B-barrel"/>
</dbReference>
<dbReference type="EMBL" id="JAGQHS010000028">
    <property type="protein sequence ID" value="MCA9755639.1"/>
    <property type="molecule type" value="Genomic_DNA"/>
</dbReference>
<reference evidence="4" key="1">
    <citation type="submission" date="2020-04" db="EMBL/GenBank/DDBJ databases">
        <authorList>
            <person name="Zhang T."/>
        </authorList>
    </citation>
    <scope>NUCLEOTIDE SEQUENCE</scope>
    <source>
        <strain evidence="4">HKST-UBA02</strain>
    </source>
</reference>
<sequence length="247" mass="26249">MRLEVGDPRAPRPFHVERRTSHGRGSCARRSSARRSHARRAHAIVAAGLSVLAGLLPSPARADDDKGFRIGLGILGDWIGAEDPAPDASDDALYIEDGGGGVSVTLGYDWNRQFGLALRMSGARHDTTLDDISVAHNSAEIEAHWRPGSHADVRPYLFGGVGGNTLRVDTDLADADVRGGSAVLGSGVLVRLRGNFWFDLAGRLQFINWDEIEVTLSDGNGDQVSASTPVDESGTAGQITVGVVWGF</sequence>
<protein>
    <submittedName>
        <fullName evidence="4">Porin family protein</fullName>
    </submittedName>
</protein>
<dbReference type="InterPro" id="IPR027385">
    <property type="entry name" value="Beta-barrel_OMP"/>
</dbReference>
<accession>A0A956NEW4</accession>
<evidence type="ECO:0000256" key="1">
    <source>
        <dbReference type="ARBA" id="ARBA00022729"/>
    </source>
</evidence>
<organism evidence="4 5">
    <name type="scientific">Eiseniibacteriota bacterium</name>
    <dbReference type="NCBI Taxonomy" id="2212470"/>
    <lineage>
        <taxon>Bacteria</taxon>
        <taxon>Candidatus Eiseniibacteriota</taxon>
    </lineage>
</organism>
<dbReference type="Gene3D" id="2.40.160.20">
    <property type="match status" value="1"/>
</dbReference>
<feature type="region of interest" description="Disordered" evidence="2">
    <location>
        <begin position="1"/>
        <end position="36"/>
    </location>
</feature>
<proteinExistence type="predicted"/>
<evidence type="ECO:0000313" key="5">
    <source>
        <dbReference type="Proteomes" id="UP000739538"/>
    </source>
</evidence>
<evidence type="ECO:0000256" key="2">
    <source>
        <dbReference type="SAM" id="MobiDB-lite"/>
    </source>
</evidence>
<comment type="caution">
    <text evidence="4">The sequence shown here is derived from an EMBL/GenBank/DDBJ whole genome shotgun (WGS) entry which is preliminary data.</text>
</comment>